<keyword evidence="3" id="KW-0614">Plasmid</keyword>
<name>A0A9W3VHY6_BACTU</name>
<gene>
    <name evidence="2" type="ORF">D7J84_29220</name>
    <name evidence="3" type="ORF">D7J84_29650</name>
</gene>
<organism evidence="3 4">
    <name type="scientific">Bacillus thuringiensis</name>
    <dbReference type="NCBI Taxonomy" id="1428"/>
    <lineage>
        <taxon>Bacteria</taxon>
        <taxon>Bacillati</taxon>
        <taxon>Bacillota</taxon>
        <taxon>Bacilli</taxon>
        <taxon>Bacillales</taxon>
        <taxon>Bacillaceae</taxon>
        <taxon>Bacillus</taxon>
        <taxon>Bacillus cereus group</taxon>
    </lineage>
</organism>
<geneLocation type="plasmid" evidence="3 4">
    <name>p.4</name>
</geneLocation>
<reference evidence="3 4" key="1">
    <citation type="submission" date="2018-09" db="EMBL/GenBank/DDBJ databases">
        <title>Complete genome of Bacillus thuringiensis strain QZL38.</title>
        <authorList>
            <person name="Song F."/>
        </authorList>
    </citation>
    <scope>NUCLEOTIDE SEQUENCE [LARGE SCALE GENOMIC DNA]</scope>
    <source>
        <strain evidence="3 4">QZL38</strain>
        <plasmid evidence="3 4">p.4</plasmid>
    </source>
</reference>
<keyword evidence="1" id="KW-0175">Coiled coil</keyword>
<evidence type="ECO:0000313" key="4">
    <source>
        <dbReference type="Proteomes" id="UP000269847"/>
    </source>
</evidence>
<dbReference type="RefSeq" id="WP_061885266.1">
    <property type="nucleotide sequence ID" value="NZ_CP014285.1"/>
</dbReference>
<evidence type="ECO:0000313" key="2">
    <source>
        <dbReference type="EMBL" id="AYF85095.1"/>
    </source>
</evidence>
<evidence type="ECO:0000256" key="1">
    <source>
        <dbReference type="SAM" id="Coils"/>
    </source>
</evidence>
<proteinExistence type="predicted"/>
<dbReference type="EMBL" id="CP032612">
    <property type="protein sequence ID" value="AYF85168.1"/>
    <property type="molecule type" value="Genomic_DNA"/>
</dbReference>
<evidence type="ECO:0000313" key="3">
    <source>
        <dbReference type="EMBL" id="AYF85168.1"/>
    </source>
</evidence>
<dbReference type="EMBL" id="CP032612">
    <property type="protein sequence ID" value="AYF85095.1"/>
    <property type="molecule type" value="Genomic_DNA"/>
</dbReference>
<protein>
    <submittedName>
        <fullName evidence="3">Uncharacterized protein</fullName>
    </submittedName>
</protein>
<dbReference type="Proteomes" id="UP000269847">
    <property type="component" value="Plasmid p.4"/>
</dbReference>
<accession>A0A9W3VHY6</accession>
<dbReference type="AlphaFoldDB" id="A0A9W3VHY6"/>
<feature type="coiled-coil region" evidence="1">
    <location>
        <begin position="12"/>
        <end position="74"/>
    </location>
</feature>
<sequence length="99" mass="11854">MEIQHNKRFILLKALECLIEEKRFEIDEIKERTESDYEIRKRTKEALGGVFSLEEVIQKDIEKVKREIKKIEDIKHDIDEGRNRLLLVPNYIQLCLTGK</sequence>